<keyword evidence="1" id="KW-0413">Isomerase</keyword>
<dbReference type="OrthoDB" id="105902at2157"/>
<dbReference type="Proteomes" id="UP000323537">
    <property type="component" value="Unassembled WGS sequence"/>
</dbReference>
<protein>
    <submittedName>
        <fullName evidence="2">Phenazine biosynthesis protein PhzF family</fullName>
    </submittedName>
</protein>
<name>A0A1I3BEM4_9EURY</name>
<dbReference type="PANTHER" id="PTHR13774:SF39">
    <property type="entry name" value="BIOSYNTHESIS PROTEIN, PUTATIVE-RELATED"/>
    <property type="match status" value="1"/>
</dbReference>
<dbReference type="PANTHER" id="PTHR13774">
    <property type="entry name" value="PHENAZINE BIOSYNTHESIS PROTEIN"/>
    <property type="match status" value="1"/>
</dbReference>
<dbReference type="Gene3D" id="3.10.310.10">
    <property type="entry name" value="Diaminopimelate Epimerase, Chain A, domain 1"/>
    <property type="match status" value="2"/>
</dbReference>
<proteinExistence type="predicted"/>
<dbReference type="GO" id="GO:0005737">
    <property type="term" value="C:cytoplasm"/>
    <property type="evidence" value="ECO:0007669"/>
    <property type="project" value="TreeGrafter"/>
</dbReference>
<evidence type="ECO:0000256" key="1">
    <source>
        <dbReference type="ARBA" id="ARBA00023235"/>
    </source>
</evidence>
<dbReference type="Pfam" id="PF02567">
    <property type="entry name" value="PhzC-PhzF"/>
    <property type="match status" value="1"/>
</dbReference>
<keyword evidence="3" id="KW-1185">Reference proteome</keyword>
<dbReference type="NCBIfam" id="TIGR00654">
    <property type="entry name" value="PhzF_family"/>
    <property type="match status" value="1"/>
</dbReference>
<evidence type="ECO:0000313" key="3">
    <source>
        <dbReference type="Proteomes" id="UP000323537"/>
    </source>
</evidence>
<gene>
    <name evidence="2" type="ORF">SAMN04488066_11211</name>
</gene>
<dbReference type="SUPFAM" id="SSF54506">
    <property type="entry name" value="Diaminopimelate epimerase-like"/>
    <property type="match status" value="1"/>
</dbReference>
<dbReference type="InterPro" id="IPR003719">
    <property type="entry name" value="Phenazine_PhzF-like"/>
</dbReference>
<organism evidence="2 3">
    <name type="scientific">Halorubrum aquaticum</name>
    <dbReference type="NCBI Taxonomy" id="387340"/>
    <lineage>
        <taxon>Archaea</taxon>
        <taxon>Methanobacteriati</taxon>
        <taxon>Methanobacteriota</taxon>
        <taxon>Stenosarchaea group</taxon>
        <taxon>Halobacteria</taxon>
        <taxon>Halobacteriales</taxon>
        <taxon>Haloferacaceae</taxon>
        <taxon>Halorubrum</taxon>
    </lineage>
</organism>
<dbReference type="GO" id="GO:0016853">
    <property type="term" value="F:isomerase activity"/>
    <property type="evidence" value="ECO:0007669"/>
    <property type="project" value="UniProtKB-KW"/>
</dbReference>
<sequence>METRRTLLVDAFTDDPLAGNVAGVVPDAAGLSDDRMRRIAGELGASETAFLAPVDDGGDDDEDVDGGNADSRRRVRYFTPTDEVDLCGHATVGSYAALFADGAIDAGDHVLRTNVGDLTITVTETGRVWMRQRPPTVETVEVDADRFGAALGIDPAALRDVGADLPVAVASTGLPFLVVPVNFLERLGEADPDMRAIEDLSAEFDVAGVYAFTFDALEADSTLHGRAFAPAIGVPEDPVTGTASGAVGGYLRAVEAFDGDFPEELRFEQGHFVDRPGHVQVRVGEDESVENGGDDDVTVKVGGDAVISLEGELRIPEEEDDEIIEA</sequence>
<reference evidence="2 3" key="1">
    <citation type="submission" date="2016-10" db="EMBL/GenBank/DDBJ databases">
        <authorList>
            <person name="Varghese N."/>
            <person name="Submissions S."/>
        </authorList>
    </citation>
    <scope>NUCLEOTIDE SEQUENCE [LARGE SCALE GENOMIC DNA]</scope>
    <source>
        <strain evidence="2 3">CGMCC 1.6377</strain>
    </source>
</reference>
<dbReference type="AlphaFoldDB" id="A0A1I3BEM4"/>
<accession>A0A1I3BEM4</accession>
<dbReference type="RefSeq" id="WP_149784731.1">
    <property type="nucleotide sequence ID" value="NZ_BAAADP010000001.1"/>
</dbReference>
<dbReference type="EMBL" id="FOPZ01000012">
    <property type="protein sequence ID" value="SFH60757.1"/>
    <property type="molecule type" value="Genomic_DNA"/>
</dbReference>
<evidence type="ECO:0000313" key="2">
    <source>
        <dbReference type="EMBL" id="SFH60757.1"/>
    </source>
</evidence>
<dbReference type="PIRSF" id="PIRSF016184">
    <property type="entry name" value="PhzC_PhzF"/>
    <property type="match status" value="1"/>
</dbReference>